<dbReference type="Gene3D" id="1.20.1290.10">
    <property type="entry name" value="AhpD-like"/>
    <property type="match status" value="1"/>
</dbReference>
<dbReference type="SUPFAM" id="SSF69118">
    <property type="entry name" value="AhpD-like"/>
    <property type="match status" value="1"/>
</dbReference>
<dbReference type="InterPro" id="IPR003779">
    <property type="entry name" value="CMD-like"/>
</dbReference>
<dbReference type="InterPro" id="IPR004675">
    <property type="entry name" value="AhpD_core"/>
</dbReference>
<feature type="domain" description="Carboxymuconolactone decarboxylase-like" evidence="1">
    <location>
        <begin position="17"/>
        <end position="93"/>
    </location>
</feature>
<dbReference type="RefSeq" id="WP_313980060.1">
    <property type="nucleotide sequence ID" value="NZ_JASJOR010000008.1"/>
</dbReference>
<evidence type="ECO:0000313" key="2">
    <source>
        <dbReference type="EMBL" id="MDJ1481795.1"/>
    </source>
</evidence>
<organism evidence="2 3">
    <name type="scientific">Xanthocytophaga flava</name>
    <dbReference type="NCBI Taxonomy" id="3048013"/>
    <lineage>
        <taxon>Bacteria</taxon>
        <taxon>Pseudomonadati</taxon>
        <taxon>Bacteroidota</taxon>
        <taxon>Cytophagia</taxon>
        <taxon>Cytophagales</taxon>
        <taxon>Rhodocytophagaceae</taxon>
        <taxon>Xanthocytophaga</taxon>
    </lineage>
</organism>
<protein>
    <submittedName>
        <fullName evidence="2">Carboxymuconolactone decarboxylase family protein</fullName>
    </submittedName>
</protein>
<dbReference type="AlphaFoldDB" id="A0AAE3QRC8"/>
<dbReference type="NCBIfam" id="TIGR00778">
    <property type="entry name" value="ahpD_dom"/>
    <property type="match status" value="1"/>
</dbReference>
<dbReference type="EMBL" id="JASJOS010000006">
    <property type="protein sequence ID" value="MDJ1481795.1"/>
    <property type="molecule type" value="Genomic_DNA"/>
</dbReference>
<reference evidence="2" key="1">
    <citation type="submission" date="2023-05" db="EMBL/GenBank/DDBJ databases">
        <authorList>
            <person name="Zhang X."/>
        </authorList>
    </citation>
    <scope>NUCLEOTIDE SEQUENCE</scope>
    <source>
        <strain evidence="2">YF14B1</strain>
    </source>
</reference>
<evidence type="ECO:0000259" key="1">
    <source>
        <dbReference type="Pfam" id="PF02627"/>
    </source>
</evidence>
<proteinExistence type="predicted"/>
<accession>A0AAE3QRC8</accession>
<dbReference type="Proteomes" id="UP001241110">
    <property type="component" value="Unassembled WGS sequence"/>
</dbReference>
<gene>
    <name evidence="2" type="ORF">QNI16_14945</name>
</gene>
<sequence>MTARIEFQDASKGFMEGLLKSGMYLKRSTVDARLFELIAYRVSQINGCAFCIDMHHKDAIHAGESEQRLYSLIVWRETPYFSDQERVVLEFAEVLTNISQEEVSDALFEKLLVFFTKAEIADLALAVALTNSWNRINKTFGTVPGFYQPNQALVTV</sequence>
<evidence type="ECO:0000313" key="3">
    <source>
        <dbReference type="Proteomes" id="UP001241110"/>
    </source>
</evidence>
<dbReference type="PANTHER" id="PTHR34846:SF10">
    <property type="entry name" value="CYTOPLASMIC PROTEIN"/>
    <property type="match status" value="1"/>
</dbReference>
<name>A0AAE3QRC8_9BACT</name>
<dbReference type="InterPro" id="IPR029032">
    <property type="entry name" value="AhpD-like"/>
</dbReference>
<dbReference type="GO" id="GO:0051920">
    <property type="term" value="F:peroxiredoxin activity"/>
    <property type="evidence" value="ECO:0007669"/>
    <property type="project" value="InterPro"/>
</dbReference>
<dbReference type="Pfam" id="PF02627">
    <property type="entry name" value="CMD"/>
    <property type="match status" value="1"/>
</dbReference>
<comment type="caution">
    <text evidence="2">The sequence shown here is derived from an EMBL/GenBank/DDBJ whole genome shotgun (WGS) entry which is preliminary data.</text>
</comment>
<dbReference type="PANTHER" id="PTHR34846">
    <property type="entry name" value="4-CARBOXYMUCONOLACTONE DECARBOXYLASE FAMILY PROTEIN (AFU_ORTHOLOGUE AFUA_6G11590)"/>
    <property type="match status" value="1"/>
</dbReference>